<evidence type="ECO:0000313" key="7">
    <source>
        <dbReference type="Proteomes" id="UP000218231"/>
    </source>
</evidence>
<dbReference type="GO" id="GO:0033617">
    <property type="term" value="P:mitochondrial respiratory chain complex IV assembly"/>
    <property type="evidence" value="ECO:0007669"/>
    <property type="project" value="TreeGrafter"/>
</dbReference>
<feature type="transmembrane region" description="Helical" evidence="5">
    <location>
        <begin position="250"/>
        <end position="271"/>
    </location>
</feature>
<dbReference type="PANTHER" id="PTHR12428:SF65">
    <property type="entry name" value="CYTOCHROME C OXIDASE ASSEMBLY PROTEIN COX18, MITOCHONDRIAL"/>
    <property type="match status" value="1"/>
</dbReference>
<evidence type="ECO:0000256" key="5">
    <source>
        <dbReference type="SAM" id="Phobius"/>
    </source>
</evidence>
<keyword evidence="4 5" id="KW-0472">Membrane</keyword>
<accession>A0A2A2JKE5</accession>
<evidence type="ECO:0000313" key="6">
    <source>
        <dbReference type="EMBL" id="PAV62032.1"/>
    </source>
</evidence>
<keyword evidence="2 5" id="KW-0812">Transmembrane</keyword>
<evidence type="ECO:0000256" key="2">
    <source>
        <dbReference type="ARBA" id="ARBA00022692"/>
    </source>
</evidence>
<dbReference type="OrthoDB" id="2148490at2759"/>
<sequence>MLSRAAVCCRVLPCSSAAPSLGIQRPKSLQLSHPLQPSRRYISNQLPSGIAPLFQYVSESYISVAVQNGIEALHTMGLPWTGSILATGLLLRLVTSPFHIYAEKLFAESFHARNFLTQQIVKKVCDKYRVEFTPNEAGNKLVMKTDNKEVIHAAETMVKEYVPQLLGAKGLQPTRIQNLKMCTVPVWIFSSFALRNIISADFHPSFPGHLWIPDLLQPDPLYILPVLVGVFGYLNLWSQRKIYPVQKSTLFIKSYDFLLGFLTLFSVVIMAQLPACIPFYWLVVSISGMAQAQILRHPRVKKVLGIKRLPSDSDKPIRDLFLMRKQV</sequence>
<dbReference type="PANTHER" id="PTHR12428">
    <property type="entry name" value="OXA1"/>
    <property type="match status" value="1"/>
</dbReference>
<keyword evidence="7" id="KW-1185">Reference proteome</keyword>
<dbReference type="InterPro" id="IPR001708">
    <property type="entry name" value="YidC/ALB3/OXA1/COX18"/>
</dbReference>
<evidence type="ECO:0000256" key="1">
    <source>
        <dbReference type="ARBA" id="ARBA00004141"/>
    </source>
</evidence>
<organism evidence="6 7">
    <name type="scientific">Diploscapter pachys</name>
    <dbReference type="NCBI Taxonomy" id="2018661"/>
    <lineage>
        <taxon>Eukaryota</taxon>
        <taxon>Metazoa</taxon>
        <taxon>Ecdysozoa</taxon>
        <taxon>Nematoda</taxon>
        <taxon>Chromadorea</taxon>
        <taxon>Rhabditida</taxon>
        <taxon>Rhabditina</taxon>
        <taxon>Rhabditomorpha</taxon>
        <taxon>Rhabditoidea</taxon>
        <taxon>Rhabditidae</taxon>
        <taxon>Diploscapter</taxon>
    </lineage>
</organism>
<protein>
    <recommendedName>
        <fullName evidence="8">60Kd inner membrane protein</fullName>
    </recommendedName>
</protein>
<evidence type="ECO:0000256" key="4">
    <source>
        <dbReference type="ARBA" id="ARBA00023136"/>
    </source>
</evidence>
<dbReference type="GO" id="GO:0032977">
    <property type="term" value="F:membrane insertase activity"/>
    <property type="evidence" value="ECO:0007669"/>
    <property type="project" value="InterPro"/>
</dbReference>
<name>A0A2A2JKE5_9BILA</name>
<dbReference type="STRING" id="2018661.A0A2A2JKE5"/>
<evidence type="ECO:0000256" key="3">
    <source>
        <dbReference type="ARBA" id="ARBA00022989"/>
    </source>
</evidence>
<dbReference type="EMBL" id="LIAE01010388">
    <property type="protein sequence ID" value="PAV62032.1"/>
    <property type="molecule type" value="Genomic_DNA"/>
</dbReference>
<evidence type="ECO:0008006" key="8">
    <source>
        <dbReference type="Google" id="ProtNLM"/>
    </source>
</evidence>
<proteinExistence type="predicted"/>
<dbReference type="GO" id="GO:0032979">
    <property type="term" value="P:protein insertion into mitochondrial inner membrane from matrix"/>
    <property type="evidence" value="ECO:0007669"/>
    <property type="project" value="TreeGrafter"/>
</dbReference>
<dbReference type="Proteomes" id="UP000218231">
    <property type="component" value="Unassembled WGS sequence"/>
</dbReference>
<keyword evidence="3 5" id="KW-1133">Transmembrane helix</keyword>
<dbReference type="GO" id="GO:0005743">
    <property type="term" value="C:mitochondrial inner membrane"/>
    <property type="evidence" value="ECO:0007669"/>
    <property type="project" value="TreeGrafter"/>
</dbReference>
<comment type="subcellular location">
    <subcellularLocation>
        <location evidence="1">Membrane</location>
        <topology evidence="1">Multi-pass membrane protein</topology>
    </subcellularLocation>
</comment>
<feature type="transmembrane region" description="Helical" evidence="5">
    <location>
        <begin position="221"/>
        <end position="238"/>
    </location>
</feature>
<comment type="caution">
    <text evidence="6">The sequence shown here is derived from an EMBL/GenBank/DDBJ whole genome shotgun (WGS) entry which is preliminary data.</text>
</comment>
<reference evidence="6 7" key="1">
    <citation type="journal article" date="2017" name="Curr. Biol.">
        <title>Genome architecture and evolution of a unichromosomal asexual nematode.</title>
        <authorList>
            <person name="Fradin H."/>
            <person name="Zegar C."/>
            <person name="Gutwein M."/>
            <person name="Lucas J."/>
            <person name="Kovtun M."/>
            <person name="Corcoran D."/>
            <person name="Baugh L.R."/>
            <person name="Kiontke K."/>
            <person name="Gunsalus K."/>
            <person name="Fitch D.H."/>
            <person name="Piano F."/>
        </authorList>
    </citation>
    <scope>NUCLEOTIDE SEQUENCE [LARGE SCALE GENOMIC DNA]</scope>
    <source>
        <strain evidence="6">PF1309</strain>
    </source>
</reference>
<dbReference type="AlphaFoldDB" id="A0A2A2JKE5"/>
<gene>
    <name evidence="6" type="ORF">WR25_00550</name>
</gene>